<dbReference type="EMBL" id="BAABGQ010000006">
    <property type="protein sequence ID" value="GAA4501972.1"/>
    <property type="molecule type" value="Genomic_DNA"/>
</dbReference>
<evidence type="ECO:0000256" key="1">
    <source>
        <dbReference type="SAM" id="MobiDB-lite"/>
    </source>
</evidence>
<reference evidence="5" key="1">
    <citation type="journal article" date="2019" name="Int. J. Syst. Evol. Microbiol.">
        <title>The Global Catalogue of Microorganisms (GCM) 10K type strain sequencing project: providing services to taxonomists for standard genome sequencing and annotation.</title>
        <authorList>
            <consortium name="The Broad Institute Genomics Platform"/>
            <consortium name="The Broad Institute Genome Sequencing Center for Infectious Disease"/>
            <person name="Wu L."/>
            <person name="Ma J."/>
        </authorList>
    </citation>
    <scope>NUCLEOTIDE SEQUENCE [LARGE SCALE GENOMIC DNA]</scope>
    <source>
        <strain evidence="5">JCM 17841</strain>
    </source>
</reference>
<accession>A0ABP8QG33</accession>
<name>A0ABP8QG33_9BACT</name>
<dbReference type="Pfam" id="PF13628">
    <property type="entry name" value="DUF4142"/>
    <property type="match status" value="1"/>
</dbReference>
<protein>
    <recommendedName>
        <fullName evidence="3">DUF4142 domain-containing protein</fullName>
    </recommendedName>
</protein>
<dbReference type="PANTHER" id="PTHR38593">
    <property type="entry name" value="BLR2558 PROTEIN"/>
    <property type="match status" value="1"/>
</dbReference>
<dbReference type="Gene3D" id="1.20.1260.10">
    <property type="match status" value="1"/>
</dbReference>
<dbReference type="PANTHER" id="PTHR38593:SF1">
    <property type="entry name" value="BLR2558 PROTEIN"/>
    <property type="match status" value="1"/>
</dbReference>
<dbReference type="RefSeq" id="WP_208132987.1">
    <property type="nucleotide sequence ID" value="NZ_BAABGQ010000006.1"/>
</dbReference>
<evidence type="ECO:0000313" key="5">
    <source>
        <dbReference type="Proteomes" id="UP001501243"/>
    </source>
</evidence>
<dbReference type="PROSITE" id="PS51257">
    <property type="entry name" value="PROKAR_LIPOPROTEIN"/>
    <property type="match status" value="1"/>
</dbReference>
<feature type="signal peptide" evidence="2">
    <location>
        <begin position="1"/>
        <end position="21"/>
    </location>
</feature>
<dbReference type="InterPro" id="IPR012347">
    <property type="entry name" value="Ferritin-like"/>
</dbReference>
<evidence type="ECO:0000256" key="2">
    <source>
        <dbReference type="SAM" id="SignalP"/>
    </source>
</evidence>
<comment type="caution">
    <text evidence="4">The sequence shown here is derived from an EMBL/GenBank/DDBJ whole genome shotgun (WGS) entry which is preliminary data.</text>
</comment>
<gene>
    <name evidence="4" type="ORF">GCM10023172_24590</name>
</gene>
<keyword evidence="5" id="KW-1185">Reference proteome</keyword>
<feature type="chain" id="PRO_5046729516" description="DUF4142 domain-containing protein" evidence="2">
    <location>
        <begin position="22"/>
        <end position="199"/>
    </location>
</feature>
<sequence length="199" mass="21563">MKLSQLSLAAALLLGAASCNSSPDSVKEAQQTNEAKIDSTTKGTGQNAAVRDDKEKDSEFLTKAASGGMLEVQMGSQVAKRAQTPGAKQAAQKMVSDHTKANAELKALAAKKNITLPTVLGEEQQKVYNDVLAKKGIDLDKEYVKQMVKDHKDDIKEFTDGSTNTGDPEIRAYASKNIPVLQMHLAMFEKLQHEMDAKK</sequence>
<feature type="domain" description="DUF4142" evidence="3">
    <location>
        <begin position="56"/>
        <end position="191"/>
    </location>
</feature>
<proteinExistence type="predicted"/>
<organism evidence="4 5">
    <name type="scientific">Hymenobacter ginsengisoli</name>
    <dbReference type="NCBI Taxonomy" id="1051626"/>
    <lineage>
        <taxon>Bacteria</taxon>
        <taxon>Pseudomonadati</taxon>
        <taxon>Bacteroidota</taxon>
        <taxon>Cytophagia</taxon>
        <taxon>Cytophagales</taxon>
        <taxon>Hymenobacteraceae</taxon>
        <taxon>Hymenobacter</taxon>
    </lineage>
</organism>
<feature type="compositionally biased region" description="Polar residues" evidence="1">
    <location>
        <begin position="28"/>
        <end position="47"/>
    </location>
</feature>
<feature type="region of interest" description="Disordered" evidence="1">
    <location>
        <begin position="19"/>
        <end position="58"/>
    </location>
</feature>
<keyword evidence="2" id="KW-0732">Signal</keyword>
<evidence type="ECO:0000259" key="3">
    <source>
        <dbReference type="Pfam" id="PF13628"/>
    </source>
</evidence>
<dbReference type="InterPro" id="IPR025419">
    <property type="entry name" value="DUF4142"/>
</dbReference>
<dbReference type="Proteomes" id="UP001501243">
    <property type="component" value="Unassembled WGS sequence"/>
</dbReference>
<evidence type="ECO:0000313" key="4">
    <source>
        <dbReference type="EMBL" id="GAA4501972.1"/>
    </source>
</evidence>